<evidence type="ECO:0000256" key="9">
    <source>
        <dbReference type="ARBA" id="ARBA00047407"/>
    </source>
</evidence>
<dbReference type="InterPro" id="IPR023631">
    <property type="entry name" value="Amidase_dom"/>
</dbReference>
<comment type="similarity">
    <text evidence="1 10">Belongs to the amidase family. GatA subfamily.</text>
</comment>
<dbReference type="PANTHER" id="PTHR11895:SF151">
    <property type="entry name" value="GLUTAMYL-TRNA(GLN) AMIDOTRANSFERASE SUBUNIT A"/>
    <property type="match status" value="1"/>
</dbReference>
<comment type="catalytic activity">
    <reaction evidence="9 10">
        <text>L-glutamyl-tRNA(Gln) + L-glutamine + ATP + H2O = L-glutaminyl-tRNA(Gln) + L-glutamate + ADP + phosphate + H(+)</text>
        <dbReference type="Rhea" id="RHEA:17521"/>
        <dbReference type="Rhea" id="RHEA-COMP:9681"/>
        <dbReference type="Rhea" id="RHEA-COMP:9684"/>
        <dbReference type="ChEBI" id="CHEBI:15377"/>
        <dbReference type="ChEBI" id="CHEBI:15378"/>
        <dbReference type="ChEBI" id="CHEBI:29985"/>
        <dbReference type="ChEBI" id="CHEBI:30616"/>
        <dbReference type="ChEBI" id="CHEBI:43474"/>
        <dbReference type="ChEBI" id="CHEBI:58359"/>
        <dbReference type="ChEBI" id="CHEBI:78520"/>
        <dbReference type="ChEBI" id="CHEBI:78521"/>
        <dbReference type="ChEBI" id="CHEBI:456216"/>
        <dbReference type="EC" id="6.3.5.7"/>
    </reaction>
</comment>
<evidence type="ECO:0000256" key="8">
    <source>
        <dbReference type="ARBA" id="ARBA00022917"/>
    </source>
</evidence>
<keyword evidence="14" id="KW-1185">Reference proteome</keyword>
<evidence type="ECO:0000256" key="10">
    <source>
        <dbReference type="HAMAP-Rule" id="MF_00120"/>
    </source>
</evidence>
<dbReference type="Proteomes" id="UP000199693">
    <property type="component" value="Unassembled WGS sequence"/>
</dbReference>
<dbReference type="HAMAP" id="MF_00120">
    <property type="entry name" value="GatA"/>
    <property type="match status" value="1"/>
</dbReference>
<evidence type="ECO:0000313" key="14">
    <source>
        <dbReference type="Proteomes" id="UP000198309"/>
    </source>
</evidence>
<dbReference type="RefSeq" id="WP_089390597.1">
    <property type="nucleotide sequence ID" value="NZ_FNEC01000017.1"/>
</dbReference>
<dbReference type="InterPro" id="IPR000120">
    <property type="entry name" value="Amidase"/>
</dbReference>
<name>A0A239GFL6_9PSED</name>
<comment type="subunit">
    <text evidence="2 10">Heterotrimer of A, B and C subunits.</text>
</comment>
<feature type="active site" description="Acyl-ester intermediate" evidence="10">
    <location>
        <position position="176"/>
    </location>
</feature>
<comment type="function">
    <text evidence="10">Allows the formation of correctly charged Gln-tRNA(Gln) through the transamidation of misacylated Glu-tRNA(Gln) in organisms which lack glutaminyl-tRNA synthetase. The reaction takes place in the presence of glutamine and ATP through an activated gamma-phospho-Glu-tRNA(Gln).</text>
</comment>
<reference evidence="13 14" key="2">
    <citation type="submission" date="2017-06" db="EMBL/GenBank/DDBJ databases">
        <authorList>
            <person name="Varghese N."/>
            <person name="Submissions S."/>
        </authorList>
    </citation>
    <scope>NUCLEOTIDE SEQUENCE [LARGE SCALE GENOMIC DNA]</scope>
    <source>
        <strain evidence="13 14">RLD-1</strain>
    </source>
</reference>
<dbReference type="GO" id="GO:0030956">
    <property type="term" value="C:glutamyl-tRNA(Gln) amidotransferase complex"/>
    <property type="evidence" value="ECO:0007669"/>
    <property type="project" value="InterPro"/>
</dbReference>
<proteinExistence type="inferred from homology"/>
<dbReference type="GO" id="GO:0050567">
    <property type="term" value="F:glutaminyl-tRNA synthase (glutamine-hydrolyzing) activity"/>
    <property type="evidence" value="ECO:0007669"/>
    <property type="project" value="UniProtKB-UniRule"/>
</dbReference>
<feature type="active site" description="Charge relay system" evidence="10">
    <location>
        <position position="77"/>
    </location>
</feature>
<organism evidence="12 15">
    <name type="scientific">Pseudomonas delhiensis</name>
    <dbReference type="NCBI Taxonomy" id="366289"/>
    <lineage>
        <taxon>Bacteria</taxon>
        <taxon>Pseudomonadati</taxon>
        <taxon>Pseudomonadota</taxon>
        <taxon>Gammaproteobacteria</taxon>
        <taxon>Pseudomonadales</taxon>
        <taxon>Pseudomonadaceae</taxon>
        <taxon>Pseudomonas</taxon>
    </lineage>
</organism>
<dbReference type="Gene3D" id="3.90.1300.10">
    <property type="entry name" value="Amidase signature (AS) domain"/>
    <property type="match status" value="1"/>
</dbReference>
<dbReference type="Proteomes" id="UP000198309">
    <property type="component" value="Unassembled WGS sequence"/>
</dbReference>
<accession>A0A239GFL6</accession>
<evidence type="ECO:0000256" key="5">
    <source>
        <dbReference type="ARBA" id="ARBA00022598"/>
    </source>
</evidence>
<dbReference type="EMBL" id="FZPC01000005">
    <property type="protein sequence ID" value="SNS67538.1"/>
    <property type="molecule type" value="Genomic_DNA"/>
</dbReference>
<feature type="active site" description="Charge relay system" evidence="10">
    <location>
        <position position="152"/>
    </location>
</feature>
<dbReference type="GO" id="GO:0016740">
    <property type="term" value="F:transferase activity"/>
    <property type="evidence" value="ECO:0007669"/>
    <property type="project" value="UniProtKB-KW"/>
</dbReference>
<evidence type="ECO:0000256" key="1">
    <source>
        <dbReference type="ARBA" id="ARBA00008069"/>
    </source>
</evidence>
<reference evidence="12 15" key="1">
    <citation type="submission" date="2016-10" db="EMBL/GenBank/DDBJ databases">
        <authorList>
            <person name="de Groot N.N."/>
        </authorList>
    </citation>
    <scope>NUCLEOTIDE SEQUENCE [LARGE SCALE GENOMIC DNA]</scope>
    <source>
        <strain evidence="12 15">CCM 7361</strain>
    </source>
</reference>
<keyword evidence="5 10" id="KW-0436">Ligase</keyword>
<feature type="domain" description="Amidase" evidence="11">
    <location>
        <begin position="23"/>
        <end position="464"/>
    </location>
</feature>
<keyword evidence="7 10" id="KW-0067">ATP-binding</keyword>
<dbReference type="AlphaFoldDB" id="A0A239GFL6"/>
<evidence type="ECO:0000256" key="7">
    <source>
        <dbReference type="ARBA" id="ARBA00022840"/>
    </source>
</evidence>
<sequence>MLHQLTLAEVARGLADKQFSAEELTRALLSRIEQLDPQLNSFISVTADEAIAKARAADQRRANGESGALLGAPIAHKDLFCTKGVRTSCGSKILDSFVSPYDATVVERLAAAGAVSLGKLNMDEFAMGSANESSHYGAVKNPWDTSRVPGGSSGGSAAAVAARLIPAATGTDTGGSIRQPAALTNLTGIKPTYGRVSRWGMIAFASSLDQAGPLARTAEDCALLLGAMAGFDAKDSTCVDQPLDDYLAALNQPLAGLRVGLPREYFGAGLDARIADKVMAVVEELKKLGATVKDISLPNMQHAIPAYYVIAPAEASSNLSRFDGVRFGYRCENPQNLEDLYKRTRAEGFGAEVKRRIMVGTYALSAGYYDAYYLKAQKIRRLIKNDFVSAFGEVDVILGPTTPNPAWKLGTKNDDPVAQYLEDIYTITANLAGIPGLSMPAGFVEGLPVGVQLLAPYFQEGRLLNVAHQYQQVTDWHKQAPAGF</sequence>
<dbReference type="PANTHER" id="PTHR11895">
    <property type="entry name" value="TRANSAMIDASE"/>
    <property type="match status" value="1"/>
</dbReference>
<dbReference type="NCBIfam" id="TIGR00132">
    <property type="entry name" value="gatA"/>
    <property type="match status" value="1"/>
</dbReference>
<evidence type="ECO:0000259" key="11">
    <source>
        <dbReference type="Pfam" id="PF01425"/>
    </source>
</evidence>
<evidence type="ECO:0000313" key="12">
    <source>
        <dbReference type="EMBL" id="SDJ47949.1"/>
    </source>
</evidence>
<dbReference type="GO" id="GO:0005524">
    <property type="term" value="F:ATP binding"/>
    <property type="evidence" value="ECO:0007669"/>
    <property type="project" value="UniProtKB-KW"/>
</dbReference>
<evidence type="ECO:0000256" key="3">
    <source>
        <dbReference type="ARBA" id="ARBA00012739"/>
    </source>
</evidence>
<evidence type="ECO:0000256" key="4">
    <source>
        <dbReference type="ARBA" id="ARBA00014428"/>
    </source>
</evidence>
<dbReference type="InterPro" id="IPR036928">
    <property type="entry name" value="AS_sf"/>
</dbReference>
<dbReference type="PROSITE" id="PS00571">
    <property type="entry name" value="AMIDASES"/>
    <property type="match status" value="1"/>
</dbReference>
<dbReference type="EMBL" id="FNEC01000017">
    <property type="protein sequence ID" value="SDJ47949.1"/>
    <property type="molecule type" value="Genomic_DNA"/>
</dbReference>
<dbReference type="InterPro" id="IPR020556">
    <property type="entry name" value="Amidase_CS"/>
</dbReference>
<dbReference type="EC" id="6.3.5.7" evidence="3 10"/>
<dbReference type="Pfam" id="PF01425">
    <property type="entry name" value="Amidase"/>
    <property type="match status" value="1"/>
</dbReference>
<keyword evidence="8 10" id="KW-0648">Protein biosynthesis</keyword>
<protein>
    <recommendedName>
        <fullName evidence="4 10">Glutamyl-tRNA(Gln) amidotransferase subunit A</fullName>
        <shortName evidence="10">Glu-ADT subunit A</shortName>
        <ecNumber evidence="3 10">6.3.5.7</ecNumber>
    </recommendedName>
</protein>
<evidence type="ECO:0000256" key="2">
    <source>
        <dbReference type="ARBA" id="ARBA00011123"/>
    </source>
</evidence>
<gene>
    <name evidence="10" type="primary">gatA</name>
    <name evidence="12" type="ORF">SAMN05216189_1017126</name>
    <name evidence="13" type="ORF">SAMN06295949_105117</name>
</gene>
<dbReference type="SUPFAM" id="SSF75304">
    <property type="entry name" value="Amidase signature (AS) enzymes"/>
    <property type="match status" value="1"/>
</dbReference>
<evidence type="ECO:0000313" key="15">
    <source>
        <dbReference type="Proteomes" id="UP000199693"/>
    </source>
</evidence>
<keyword evidence="6 10" id="KW-0547">Nucleotide-binding</keyword>
<evidence type="ECO:0000313" key="13">
    <source>
        <dbReference type="EMBL" id="SNS67538.1"/>
    </source>
</evidence>
<keyword evidence="12" id="KW-0808">Transferase</keyword>
<evidence type="ECO:0000256" key="6">
    <source>
        <dbReference type="ARBA" id="ARBA00022741"/>
    </source>
</evidence>
<dbReference type="InterPro" id="IPR004412">
    <property type="entry name" value="GatA"/>
</dbReference>
<dbReference type="GO" id="GO:0006412">
    <property type="term" value="P:translation"/>
    <property type="evidence" value="ECO:0007669"/>
    <property type="project" value="UniProtKB-UniRule"/>
</dbReference>